<name>A0A328NPH0_9ACTN</name>
<dbReference type="Gene3D" id="2.40.30.60">
    <property type="entry name" value="RimM"/>
    <property type="match status" value="1"/>
</dbReference>
<dbReference type="GO" id="GO:0006364">
    <property type="term" value="P:rRNA processing"/>
    <property type="evidence" value="ECO:0007669"/>
    <property type="project" value="UniProtKB-UniRule"/>
</dbReference>
<comment type="subcellular location">
    <subcellularLocation>
        <location evidence="5">Cytoplasm</location>
    </subcellularLocation>
</comment>
<keyword evidence="4 5" id="KW-0143">Chaperone</keyword>
<dbReference type="InterPro" id="IPR011961">
    <property type="entry name" value="RimM"/>
</dbReference>
<dbReference type="Pfam" id="PF24986">
    <property type="entry name" value="PRC_RimM"/>
    <property type="match status" value="1"/>
</dbReference>
<dbReference type="InterPro" id="IPR056792">
    <property type="entry name" value="PRC_RimM"/>
</dbReference>
<dbReference type="InterPro" id="IPR009000">
    <property type="entry name" value="Transl_B-barrel_sf"/>
</dbReference>
<comment type="function">
    <text evidence="5">An accessory protein needed during the final step in the assembly of 30S ribosomal subunit, possibly for assembly of the head region. Essential for efficient processing of 16S rRNA. May be needed both before and after RbfA during the maturation of 16S rRNA. It has affinity for free ribosomal 30S subunits but not for 70S ribosomes.</text>
</comment>
<feature type="domain" description="RimM N-terminal" evidence="7">
    <location>
        <begin position="4"/>
        <end position="40"/>
    </location>
</feature>
<dbReference type="PANTHER" id="PTHR33692">
    <property type="entry name" value="RIBOSOME MATURATION FACTOR RIMM"/>
    <property type="match status" value="1"/>
</dbReference>
<evidence type="ECO:0000256" key="5">
    <source>
        <dbReference type="HAMAP-Rule" id="MF_00014"/>
    </source>
</evidence>
<comment type="domain">
    <text evidence="5">The PRC barrel domain binds ribosomal protein uS19.</text>
</comment>
<dbReference type="HAMAP" id="MF_00014">
    <property type="entry name" value="Ribosome_mat_RimM"/>
    <property type="match status" value="1"/>
</dbReference>
<dbReference type="Gene3D" id="2.30.30.240">
    <property type="entry name" value="PRC-barrel domain"/>
    <property type="match status" value="1"/>
</dbReference>
<feature type="domain" description="RimM N-terminal" evidence="7">
    <location>
        <begin position="92"/>
        <end position="132"/>
    </location>
</feature>
<keyword evidence="1 5" id="KW-0963">Cytoplasm</keyword>
<evidence type="ECO:0000313" key="10">
    <source>
        <dbReference type="Proteomes" id="UP000249419"/>
    </source>
</evidence>
<evidence type="ECO:0000259" key="8">
    <source>
        <dbReference type="Pfam" id="PF24986"/>
    </source>
</evidence>
<comment type="caution">
    <text evidence="9">The sequence shown here is derived from an EMBL/GenBank/DDBJ whole genome shotgun (WGS) entry which is preliminary data.</text>
</comment>
<dbReference type="RefSeq" id="WP_112676210.1">
    <property type="nucleotide sequence ID" value="NZ_PYAG01000011.1"/>
</dbReference>
<dbReference type="EMBL" id="PYAG01000011">
    <property type="protein sequence ID" value="RAO35020.1"/>
    <property type="molecule type" value="Genomic_DNA"/>
</dbReference>
<evidence type="ECO:0000256" key="2">
    <source>
        <dbReference type="ARBA" id="ARBA00022517"/>
    </source>
</evidence>
<dbReference type="NCBIfam" id="TIGR02273">
    <property type="entry name" value="16S_RimM"/>
    <property type="match status" value="1"/>
</dbReference>
<comment type="similarity">
    <text evidence="5">Belongs to the RimM family.</text>
</comment>
<keyword evidence="3 5" id="KW-0698">rRNA processing</keyword>
<evidence type="ECO:0000313" key="9">
    <source>
        <dbReference type="EMBL" id="RAO35020.1"/>
    </source>
</evidence>
<dbReference type="InterPro" id="IPR011033">
    <property type="entry name" value="PRC_barrel-like_sf"/>
</dbReference>
<evidence type="ECO:0000256" key="6">
    <source>
        <dbReference type="SAM" id="MobiDB-lite"/>
    </source>
</evidence>
<comment type="subunit">
    <text evidence="5">Binds ribosomal protein uS19.</text>
</comment>
<organism evidence="9 10">
    <name type="scientific">Micromonospora saelicesensis</name>
    <dbReference type="NCBI Taxonomy" id="285676"/>
    <lineage>
        <taxon>Bacteria</taxon>
        <taxon>Bacillati</taxon>
        <taxon>Actinomycetota</taxon>
        <taxon>Actinomycetes</taxon>
        <taxon>Micromonosporales</taxon>
        <taxon>Micromonosporaceae</taxon>
        <taxon>Micromonospora</taxon>
    </lineage>
</organism>
<dbReference type="InterPro" id="IPR036976">
    <property type="entry name" value="RimM_N_sf"/>
</dbReference>
<dbReference type="Pfam" id="PF01782">
    <property type="entry name" value="RimM"/>
    <property type="match status" value="2"/>
</dbReference>
<sequence length="216" mass="22844">MQLVVGRIGKPHGVRGEVTVEVRTDEPEARFAPGTVLRTEPGATPPPARNTVLGTEPGATPPPARNTVLGTEPGATPPPTSDEPGVPFRVPAELTIEESRFHQGRVLIAFEGILDRNTAEALRGTLLVVDSADVTPPDDPEEFHDHQLVGLAVVTPAGERLGEVARIDHAPSSDLLVLRRPEGRTALIPFVRAIVPEVDLAGGRVIVDPPAGLLDL</sequence>
<dbReference type="GO" id="GO:0042274">
    <property type="term" value="P:ribosomal small subunit biogenesis"/>
    <property type="evidence" value="ECO:0007669"/>
    <property type="project" value="UniProtKB-UniRule"/>
</dbReference>
<evidence type="ECO:0000256" key="3">
    <source>
        <dbReference type="ARBA" id="ARBA00022552"/>
    </source>
</evidence>
<gene>
    <name evidence="5" type="primary">rimM</name>
    <name evidence="9" type="ORF">PSN13_02790</name>
</gene>
<accession>A0A328NPH0</accession>
<dbReference type="SUPFAM" id="SSF50346">
    <property type="entry name" value="PRC-barrel domain"/>
    <property type="match status" value="1"/>
</dbReference>
<protein>
    <recommendedName>
        <fullName evidence="5">Ribosome maturation factor RimM</fullName>
    </recommendedName>
</protein>
<evidence type="ECO:0000256" key="1">
    <source>
        <dbReference type="ARBA" id="ARBA00022490"/>
    </source>
</evidence>
<feature type="region of interest" description="Disordered" evidence="6">
    <location>
        <begin position="36"/>
        <end position="86"/>
    </location>
</feature>
<evidence type="ECO:0000259" key="7">
    <source>
        <dbReference type="Pfam" id="PF01782"/>
    </source>
</evidence>
<dbReference type="SUPFAM" id="SSF50447">
    <property type="entry name" value="Translation proteins"/>
    <property type="match status" value="2"/>
</dbReference>
<dbReference type="PANTHER" id="PTHR33692:SF1">
    <property type="entry name" value="RIBOSOME MATURATION FACTOR RIMM"/>
    <property type="match status" value="1"/>
</dbReference>
<feature type="domain" description="Ribosome maturation factor RimM PRC barrel" evidence="8">
    <location>
        <begin position="146"/>
        <end position="213"/>
    </location>
</feature>
<reference evidence="9 10" key="1">
    <citation type="submission" date="2018-03" db="EMBL/GenBank/DDBJ databases">
        <title>Defining the species Micromonospora saelicesensis and Micromonospora noduli under the framework of genomics.</title>
        <authorList>
            <person name="Riesco R."/>
            <person name="Trujillo M.E."/>
        </authorList>
    </citation>
    <scope>NUCLEOTIDE SEQUENCE [LARGE SCALE GENOMIC DNA]</scope>
    <source>
        <strain evidence="9 10">PSN13</strain>
    </source>
</reference>
<dbReference type="Proteomes" id="UP000249419">
    <property type="component" value="Unassembled WGS sequence"/>
</dbReference>
<dbReference type="GO" id="GO:0005840">
    <property type="term" value="C:ribosome"/>
    <property type="evidence" value="ECO:0007669"/>
    <property type="project" value="InterPro"/>
</dbReference>
<dbReference type="InterPro" id="IPR002676">
    <property type="entry name" value="RimM_N"/>
</dbReference>
<keyword evidence="2 5" id="KW-0690">Ribosome biogenesis</keyword>
<dbReference type="GO" id="GO:0043022">
    <property type="term" value="F:ribosome binding"/>
    <property type="evidence" value="ECO:0007669"/>
    <property type="project" value="InterPro"/>
</dbReference>
<dbReference type="GO" id="GO:0005737">
    <property type="term" value="C:cytoplasm"/>
    <property type="evidence" value="ECO:0007669"/>
    <property type="project" value="UniProtKB-SubCell"/>
</dbReference>
<proteinExistence type="inferred from homology"/>
<dbReference type="AlphaFoldDB" id="A0A328NPH0"/>
<evidence type="ECO:0000256" key="4">
    <source>
        <dbReference type="ARBA" id="ARBA00023186"/>
    </source>
</evidence>